<feature type="compositionally biased region" description="Gly residues" evidence="4">
    <location>
        <begin position="114"/>
        <end position="136"/>
    </location>
</feature>
<keyword evidence="1 2" id="KW-0238">DNA-binding</keyword>
<organism evidence="5 6">
    <name type="scientific">Pseudidiomarina insulisalsae</name>
    <dbReference type="NCBI Taxonomy" id="575789"/>
    <lineage>
        <taxon>Bacteria</taxon>
        <taxon>Pseudomonadati</taxon>
        <taxon>Pseudomonadota</taxon>
        <taxon>Gammaproteobacteria</taxon>
        <taxon>Alteromonadales</taxon>
        <taxon>Idiomarinaceae</taxon>
        <taxon>Pseudidiomarina</taxon>
    </lineage>
</organism>
<proteinExistence type="inferred from homology"/>
<evidence type="ECO:0000313" key="6">
    <source>
        <dbReference type="Proteomes" id="UP000288259"/>
    </source>
</evidence>
<dbReference type="EMBL" id="PIPY01000002">
    <property type="protein sequence ID" value="RUO62949.1"/>
    <property type="molecule type" value="Genomic_DNA"/>
</dbReference>
<keyword evidence="2" id="KW-0234">DNA repair</keyword>
<dbReference type="GO" id="GO:0006281">
    <property type="term" value="P:DNA repair"/>
    <property type="evidence" value="ECO:0007669"/>
    <property type="project" value="UniProtKB-UniRule"/>
</dbReference>
<reference evidence="6" key="1">
    <citation type="journal article" date="2018" name="Front. Microbiol.">
        <title>Genome-Based Analysis Reveals the Taxonomy and Diversity of the Family Idiomarinaceae.</title>
        <authorList>
            <person name="Liu Y."/>
            <person name="Lai Q."/>
            <person name="Shao Z."/>
        </authorList>
    </citation>
    <scope>NUCLEOTIDE SEQUENCE [LARGE SCALE GENOMIC DNA]</scope>
    <source>
        <strain evidence="6">CVS-6</strain>
    </source>
</reference>
<keyword evidence="6" id="KW-1185">Reference proteome</keyword>
<dbReference type="GO" id="GO:0003697">
    <property type="term" value="F:single-stranded DNA binding"/>
    <property type="evidence" value="ECO:0007669"/>
    <property type="project" value="UniProtKB-UniRule"/>
</dbReference>
<evidence type="ECO:0000256" key="1">
    <source>
        <dbReference type="ARBA" id="ARBA00023125"/>
    </source>
</evidence>
<dbReference type="PROSITE" id="PS50935">
    <property type="entry name" value="SSB"/>
    <property type="match status" value="1"/>
</dbReference>
<evidence type="ECO:0000256" key="3">
    <source>
        <dbReference type="RuleBase" id="RU000524"/>
    </source>
</evidence>
<dbReference type="InterPro" id="IPR012340">
    <property type="entry name" value="NA-bd_OB-fold"/>
</dbReference>
<dbReference type="GO" id="GO:0009295">
    <property type="term" value="C:nucleoid"/>
    <property type="evidence" value="ECO:0007669"/>
    <property type="project" value="TreeGrafter"/>
</dbReference>
<keyword evidence="2" id="KW-0233">DNA recombination</keyword>
<gene>
    <name evidence="5" type="ORF">CWI71_01595</name>
</gene>
<feature type="short sequence motif" description="Important for interaction with partner proteins" evidence="2">
    <location>
        <begin position="175"/>
        <end position="180"/>
    </location>
</feature>
<dbReference type="InterPro" id="IPR000424">
    <property type="entry name" value="Primosome_PriB/ssb"/>
</dbReference>
<dbReference type="SUPFAM" id="SSF50249">
    <property type="entry name" value="Nucleic acid-binding proteins"/>
    <property type="match status" value="1"/>
</dbReference>
<dbReference type="InterPro" id="IPR011344">
    <property type="entry name" value="ssDNA-bd"/>
</dbReference>
<feature type="region of interest" description="Disordered" evidence="4">
    <location>
        <begin position="113"/>
        <end position="180"/>
    </location>
</feature>
<protein>
    <recommendedName>
        <fullName evidence="2 3">Single-stranded DNA-binding protein</fullName>
        <shortName evidence="2">SSB</shortName>
    </recommendedName>
</protein>
<dbReference type="Pfam" id="PF00436">
    <property type="entry name" value="SSB"/>
    <property type="match status" value="1"/>
</dbReference>
<keyword evidence="2" id="KW-0227">DNA damage</keyword>
<feature type="compositionally biased region" description="Low complexity" evidence="4">
    <location>
        <begin position="137"/>
        <end position="171"/>
    </location>
</feature>
<name>A0A432YPE6_9GAMM</name>
<sequence>MASRGINKVILIGNLGAKPEIRYTQNNTAIANLSIATSETWKDKQTGEPREQTEWHRCVAYRRLAEIAGEYLDKGSKVYVEGRLQTRKWQGQDGVERYTTEVVINDLQMLDSRGGQGGGYQGQPSGGGQYSQGGGQQRQPAQQPQGGFNQGGQQRPAQQPQQQDNDPFIPDQDFDDDIPF</sequence>
<dbReference type="GO" id="GO:0006260">
    <property type="term" value="P:DNA replication"/>
    <property type="evidence" value="ECO:0007669"/>
    <property type="project" value="UniProtKB-UniRule"/>
</dbReference>
<evidence type="ECO:0000256" key="4">
    <source>
        <dbReference type="SAM" id="MobiDB-lite"/>
    </source>
</evidence>
<dbReference type="RefSeq" id="WP_126753517.1">
    <property type="nucleotide sequence ID" value="NZ_PIPY01000002.1"/>
</dbReference>
<dbReference type="AlphaFoldDB" id="A0A432YPE6"/>
<accession>A0A432YPE6</accession>
<evidence type="ECO:0000313" key="5">
    <source>
        <dbReference type="EMBL" id="RUO62949.1"/>
    </source>
</evidence>
<comment type="caution">
    <text evidence="5">The sequence shown here is derived from an EMBL/GenBank/DDBJ whole genome shotgun (WGS) entry which is preliminary data.</text>
</comment>
<dbReference type="NCBIfam" id="TIGR00621">
    <property type="entry name" value="ssb"/>
    <property type="match status" value="1"/>
</dbReference>
<dbReference type="Gene3D" id="2.40.50.140">
    <property type="entry name" value="Nucleic acid-binding proteins"/>
    <property type="match status" value="1"/>
</dbReference>
<dbReference type="CDD" id="cd04496">
    <property type="entry name" value="SSB_OBF"/>
    <property type="match status" value="1"/>
</dbReference>
<dbReference type="HAMAP" id="MF_00984">
    <property type="entry name" value="SSB"/>
    <property type="match status" value="1"/>
</dbReference>
<dbReference type="PANTHER" id="PTHR10302">
    <property type="entry name" value="SINGLE-STRANDED DNA-BINDING PROTEIN"/>
    <property type="match status" value="1"/>
</dbReference>
<dbReference type="PANTHER" id="PTHR10302:SF27">
    <property type="entry name" value="SINGLE-STRANDED DNA-BINDING PROTEIN"/>
    <property type="match status" value="1"/>
</dbReference>
<comment type="function">
    <text evidence="2">Plays an important role in DNA replication, recombination and repair. Binds to ssDNA and to an array of partner proteins to recruit them to their sites of action during DNA metabolism.</text>
</comment>
<comment type="subunit">
    <text evidence="2">Homotetramer.</text>
</comment>
<comment type="caution">
    <text evidence="2">Lacks conserved residue(s) required for the propagation of feature annotation.</text>
</comment>
<dbReference type="OrthoDB" id="9809878at2"/>
<dbReference type="GO" id="GO:0006310">
    <property type="term" value="P:DNA recombination"/>
    <property type="evidence" value="ECO:0007669"/>
    <property type="project" value="UniProtKB-UniRule"/>
</dbReference>
<dbReference type="Proteomes" id="UP000288259">
    <property type="component" value="Unassembled WGS sequence"/>
</dbReference>
<keyword evidence="2" id="KW-0235">DNA replication</keyword>
<evidence type="ECO:0000256" key="2">
    <source>
        <dbReference type="HAMAP-Rule" id="MF_00984"/>
    </source>
</evidence>